<organism evidence="1 2">
    <name type="scientific">Labedella endophytica</name>
    <dbReference type="NCBI Taxonomy" id="1523160"/>
    <lineage>
        <taxon>Bacteria</taxon>
        <taxon>Bacillati</taxon>
        <taxon>Actinomycetota</taxon>
        <taxon>Actinomycetes</taxon>
        <taxon>Micrococcales</taxon>
        <taxon>Microbacteriaceae</taxon>
        <taxon>Labedella</taxon>
    </lineage>
</organism>
<evidence type="ECO:0000313" key="2">
    <source>
        <dbReference type="Proteomes" id="UP000274909"/>
    </source>
</evidence>
<evidence type="ECO:0000313" key="1">
    <source>
        <dbReference type="EMBL" id="RUR01642.1"/>
    </source>
</evidence>
<comment type="caution">
    <text evidence="1">The sequence shown here is derived from an EMBL/GenBank/DDBJ whole genome shotgun (WGS) entry which is preliminary data.</text>
</comment>
<dbReference type="RefSeq" id="WP_127049381.1">
    <property type="nucleotide sequence ID" value="NZ_RZGZ01000002.1"/>
</dbReference>
<dbReference type="AlphaFoldDB" id="A0A433JTC8"/>
<keyword evidence="2" id="KW-1185">Reference proteome</keyword>
<gene>
    <name evidence="1" type="ORF">ELQ94_09195</name>
</gene>
<reference evidence="1 2" key="1">
    <citation type="submission" date="2018-12" db="EMBL/GenBank/DDBJ databases">
        <authorList>
            <person name="Li F."/>
        </authorList>
    </citation>
    <scope>NUCLEOTIDE SEQUENCE [LARGE SCALE GENOMIC DNA]</scope>
    <source>
        <strain evidence="1 2">EGI 6500705</strain>
    </source>
</reference>
<proteinExistence type="predicted"/>
<accession>A0A433JTC8</accession>
<protein>
    <submittedName>
        <fullName evidence="1">Uncharacterized protein</fullName>
    </submittedName>
</protein>
<sequence>MPDATEPDATMHDATPTEAMVPEATALGVTSLEAPALERATIVVPARAVTTTAADRQQETVVPIVATTADRPDPATPDRRIPETGVRLVRTTAAPRDRTIVAVHATTVGRRRTTAAHRRVADSATGGPTIDPIATAVIAAPVVTEELRPVTDGRRIPIVHRTPIVPRVPGAPTGPIVPGEATVLIARRANGHPAPRAMAPRLGVVVPPAIVRVVIVPTVTVRAVTVRTGIVPIPTVRAASVRTGTVRAVTGPTVAARAIVEPVRTVEALPSDVPSSGPIVRIAARVTDRAAERRPDGAAIPIAVDVPTVGPPAIAVADPSPTVAGAPIGVRPIGADARAGATTASSGS</sequence>
<name>A0A433JTC8_9MICO</name>
<dbReference type="EMBL" id="RZGZ01000002">
    <property type="protein sequence ID" value="RUR01642.1"/>
    <property type="molecule type" value="Genomic_DNA"/>
</dbReference>
<dbReference type="Proteomes" id="UP000274909">
    <property type="component" value="Unassembled WGS sequence"/>
</dbReference>